<evidence type="ECO:0000313" key="3">
    <source>
        <dbReference type="EMBL" id="EKG10600.1"/>
    </source>
</evidence>
<dbReference type="Proteomes" id="UP000007129">
    <property type="component" value="Unassembled WGS sequence"/>
</dbReference>
<dbReference type="HOGENOM" id="CLU_051513_0_0_1"/>
<evidence type="ECO:0000313" key="4">
    <source>
        <dbReference type="Proteomes" id="UP000007129"/>
    </source>
</evidence>
<feature type="region of interest" description="Disordered" evidence="2">
    <location>
        <begin position="201"/>
        <end position="230"/>
    </location>
</feature>
<gene>
    <name evidence="3" type="ORF">MPH_12458</name>
</gene>
<accession>K2S1K7</accession>
<evidence type="ECO:0000256" key="1">
    <source>
        <dbReference type="SAM" id="Coils"/>
    </source>
</evidence>
<dbReference type="EMBL" id="AHHD01000517">
    <property type="protein sequence ID" value="EKG10600.1"/>
    <property type="molecule type" value="Genomic_DNA"/>
</dbReference>
<proteinExistence type="predicted"/>
<dbReference type="VEuPathDB" id="FungiDB:MPH_12458"/>
<dbReference type="OrthoDB" id="10435522at2759"/>
<reference evidence="3 4" key="1">
    <citation type="journal article" date="2012" name="BMC Genomics">
        <title>Tools to kill: Genome of one of the most destructive plant pathogenic fungi Macrophomina phaseolina.</title>
        <authorList>
            <person name="Islam M.S."/>
            <person name="Haque M.S."/>
            <person name="Islam M.M."/>
            <person name="Emdad E.M."/>
            <person name="Halim A."/>
            <person name="Hossen Q.M.M."/>
            <person name="Hossain M.Z."/>
            <person name="Ahmed B."/>
            <person name="Rahim S."/>
            <person name="Rahman M.S."/>
            <person name="Alam M.M."/>
            <person name="Hou S."/>
            <person name="Wan X."/>
            <person name="Saito J.A."/>
            <person name="Alam M."/>
        </authorList>
    </citation>
    <scope>NUCLEOTIDE SEQUENCE [LARGE SCALE GENOMIC DNA]</scope>
    <source>
        <strain evidence="3 4">MS6</strain>
    </source>
</reference>
<dbReference type="AlphaFoldDB" id="K2S1K7"/>
<name>K2S1K7_MACPH</name>
<protein>
    <submittedName>
        <fullName evidence="3">Uncharacterized protein</fullName>
    </submittedName>
</protein>
<dbReference type="eggNOG" id="ENOG502RJ31">
    <property type="taxonomic scope" value="Eukaryota"/>
</dbReference>
<evidence type="ECO:0000256" key="2">
    <source>
        <dbReference type="SAM" id="MobiDB-lite"/>
    </source>
</evidence>
<organism evidence="3 4">
    <name type="scientific">Macrophomina phaseolina (strain MS6)</name>
    <name type="common">Charcoal rot fungus</name>
    <dbReference type="NCBI Taxonomy" id="1126212"/>
    <lineage>
        <taxon>Eukaryota</taxon>
        <taxon>Fungi</taxon>
        <taxon>Dikarya</taxon>
        <taxon>Ascomycota</taxon>
        <taxon>Pezizomycotina</taxon>
        <taxon>Dothideomycetes</taxon>
        <taxon>Dothideomycetes incertae sedis</taxon>
        <taxon>Botryosphaeriales</taxon>
        <taxon>Botryosphaeriaceae</taxon>
        <taxon>Macrophomina</taxon>
    </lineage>
</organism>
<sequence length="394" mass="43905">MASQPLDDPFSVSAPVIAEWREDDVRCLGTSPQPLSLELRIHGAERQASLKLRLSLALSDYRKKRNIYLLVHPERVLEARPYDGPVPDRIRADFTKNKGAEDAVGVGFRLKEQSVVLAQSGTSTQPKRGSSAYALESLGSLSRATSFVLYVSKSSFEDWQLESLYSLADGDFRLTSGELESLYGGKGATIIPQTVDGAGSPPSYHELALSPPPQLGLSAEPSAASGPPVKKRKYNAEATDSKAPAWRAAIQQRLDALTEMVGEVRKEIASAAAPAMETRGLSARVNDLASQLDFLRDQVSSMEQRLEMKFEEKLESRLAEATDDIVEQFEQRLEKRMEEISDDMEDRFHQHDQEWEVKLDDTLIDMKEEARQRVNEEMLTVEDSIRADIRHALS</sequence>
<keyword evidence="1" id="KW-0175">Coiled coil</keyword>
<comment type="caution">
    <text evidence="3">The sequence shown here is derived from an EMBL/GenBank/DDBJ whole genome shotgun (WGS) entry which is preliminary data.</text>
</comment>
<feature type="coiled-coil region" evidence="1">
    <location>
        <begin position="247"/>
        <end position="331"/>
    </location>
</feature>
<dbReference type="InParanoid" id="K2S1K7"/>